<protein>
    <submittedName>
        <fullName evidence="1">Peptide transporter ptr2</fullName>
    </submittedName>
</protein>
<evidence type="ECO:0000313" key="1">
    <source>
        <dbReference type="EMBL" id="KAK8206893.1"/>
    </source>
</evidence>
<dbReference type="Proteomes" id="UP001320706">
    <property type="component" value="Unassembled WGS sequence"/>
</dbReference>
<keyword evidence="2" id="KW-1185">Reference proteome</keyword>
<proteinExistence type="predicted"/>
<gene>
    <name evidence="1" type="primary">PTR2_1</name>
    <name evidence="1" type="ORF">M8818_004728</name>
</gene>
<evidence type="ECO:0000313" key="2">
    <source>
        <dbReference type="Proteomes" id="UP001320706"/>
    </source>
</evidence>
<reference evidence="1" key="1">
    <citation type="submission" date="2024-02" db="EMBL/GenBank/DDBJ databases">
        <title>Metagenome Assembled Genome of Zalaria obscura JY119.</title>
        <authorList>
            <person name="Vighnesh L."/>
            <person name="Jagadeeshwari U."/>
            <person name="Venkata Ramana C."/>
            <person name="Sasikala C."/>
        </authorList>
    </citation>
    <scope>NUCLEOTIDE SEQUENCE</scope>
    <source>
        <strain evidence="1">JY119</strain>
    </source>
</reference>
<name>A0ACC3SCN1_9PEZI</name>
<dbReference type="EMBL" id="JAMKPW020000022">
    <property type="protein sequence ID" value="KAK8206893.1"/>
    <property type="molecule type" value="Genomic_DNA"/>
</dbReference>
<accession>A0ACC3SCN1</accession>
<comment type="caution">
    <text evidence="1">The sequence shown here is derived from an EMBL/GenBank/DDBJ whole genome shotgun (WGS) entry which is preliminary data.</text>
</comment>
<organism evidence="1 2">
    <name type="scientific">Zalaria obscura</name>
    <dbReference type="NCBI Taxonomy" id="2024903"/>
    <lineage>
        <taxon>Eukaryota</taxon>
        <taxon>Fungi</taxon>
        <taxon>Dikarya</taxon>
        <taxon>Ascomycota</taxon>
        <taxon>Pezizomycotina</taxon>
        <taxon>Dothideomycetes</taxon>
        <taxon>Dothideomycetidae</taxon>
        <taxon>Dothideales</taxon>
        <taxon>Zalariaceae</taxon>
        <taxon>Zalaria</taxon>
    </lineage>
</organism>
<sequence>MRLPRKKNGEDMAGGIEPKVALKSEFDTTGEAHSIQSVTVDTVDGDAPTEHEKQTLRKVSDKLPWSAFLVAVVELCERFTYYGLSGVFNNYISNSYHDPNGLPGAIGMNQQGATGLTDFFQFWCYVTPIIGAIVADQYLGKYWTIVYFSIIYMIGAFILFITSLPVAIENGAALGGLVTAMVVIGLGTGGIKSNVSPLIAEQYQNTKAYVKTLKSGERVIVDPAVTVQRIYMIFYLCINVGSLSAIATTEMESHTGFWTAYLLTFLTFIVGFGVLLLGRKRYIVRPPKGSVITTAFKILWIGLVNKGNLDAAKAEYKEEFGHTYTIKWTSLFVDEVKRALVACKVFVFYPIYWVVYSQMLNNFISQAGQMQLHGIPNDIMQNIDPITIIIFIPICDRIVYPLLRKMGIAFKPITRIFWGFIFAAGSMAYAAGVQQMIYNAPPCYNAPSACDAGLLPDGSYEANHIHVAVQTPAYLLIGLSEIFASITGLEYAFTKAPASMKSFVMSMFLLTNAFGAALGAALSPTAVDPKLVWMYTGLAAACLAAGVVFWLLYSRYNKVEESLNELEQYGEKAVKADQTSANPARARSIAMSVEEPQRVGVEKADATANA</sequence>